<accession>A0A3A6WDC3</accession>
<gene>
    <name evidence="1" type="ORF">D2965_08320</name>
</gene>
<dbReference type="Proteomes" id="UP000277803">
    <property type="component" value="Unassembled WGS sequence"/>
</dbReference>
<sequence>MRTQMKAIRAKCLDCCCNDTKEVDNCPSEDCPLWDYRMGKTPKGVTKVNKLDLNATRKKGE</sequence>
<organism evidence="1 2">
    <name type="scientific">Veillonella atypica</name>
    <dbReference type="NCBI Taxonomy" id="39777"/>
    <lineage>
        <taxon>Bacteria</taxon>
        <taxon>Bacillati</taxon>
        <taxon>Bacillota</taxon>
        <taxon>Negativicutes</taxon>
        <taxon>Veillonellales</taxon>
        <taxon>Veillonellaceae</taxon>
        <taxon>Veillonella</taxon>
    </lineage>
</organism>
<proteinExistence type="predicted"/>
<protein>
    <submittedName>
        <fullName evidence="1">Uncharacterized protein</fullName>
    </submittedName>
</protein>
<name>A0A3A6WDC3_9FIRM</name>
<reference evidence="1 2" key="1">
    <citation type="submission" date="2018-09" db="EMBL/GenBank/DDBJ databases">
        <title>Genome sequence of Veillonella atypica isolated from periodontal Korean patients.</title>
        <authorList>
            <person name="Lee J.-H."/>
            <person name="Moon J.-H."/>
            <person name="Shin S.-Y."/>
        </authorList>
    </citation>
    <scope>NUCLEOTIDE SEQUENCE [LARGE SCALE GENOMIC DNA]</scope>
    <source>
        <strain evidence="1 2">KHUD_V1</strain>
    </source>
</reference>
<evidence type="ECO:0000313" key="2">
    <source>
        <dbReference type="Proteomes" id="UP000277803"/>
    </source>
</evidence>
<comment type="caution">
    <text evidence="1">The sequence shown here is derived from an EMBL/GenBank/DDBJ whole genome shotgun (WGS) entry which is preliminary data.</text>
</comment>
<dbReference type="EMBL" id="QXZZ01000036">
    <property type="protein sequence ID" value="RJY50083.1"/>
    <property type="molecule type" value="Genomic_DNA"/>
</dbReference>
<evidence type="ECO:0000313" key="1">
    <source>
        <dbReference type="EMBL" id="RJY50083.1"/>
    </source>
</evidence>
<dbReference type="AlphaFoldDB" id="A0A3A6WDC3"/>